<feature type="compositionally biased region" description="Polar residues" evidence="1">
    <location>
        <begin position="333"/>
        <end position="353"/>
    </location>
</feature>
<feature type="region of interest" description="Disordered" evidence="1">
    <location>
        <begin position="1"/>
        <end position="83"/>
    </location>
</feature>
<feature type="compositionally biased region" description="Polar residues" evidence="1">
    <location>
        <begin position="692"/>
        <end position="702"/>
    </location>
</feature>
<feature type="region of interest" description="Disordered" evidence="1">
    <location>
        <begin position="125"/>
        <end position="159"/>
    </location>
</feature>
<organism evidence="2 3">
    <name type="scientific">Grifola frondosa</name>
    <name type="common">Maitake</name>
    <name type="synonym">Polyporus frondosus</name>
    <dbReference type="NCBI Taxonomy" id="5627"/>
    <lineage>
        <taxon>Eukaryota</taxon>
        <taxon>Fungi</taxon>
        <taxon>Dikarya</taxon>
        <taxon>Basidiomycota</taxon>
        <taxon>Agaricomycotina</taxon>
        <taxon>Agaricomycetes</taxon>
        <taxon>Polyporales</taxon>
        <taxon>Grifolaceae</taxon>
        <taxon>Grifola</taxon>
    </lineage>
</organism>
<dbReference type="OMA" id="INHETRA"/>
<feature type="region of interest" description="Disordered" evidence="1">
    <location>
        <begin position="221"/>
        <end position="653"/>
    </location>
</feature>
<feature type="compositionally biased region" description="Basic and acidic residues" evidence="1">
    <location>
        <begin position="355"/>
        <end position="368"/>
    </location>
</feature>
<keyword evidence="3" id="KW-1185">Reference proteome</keyword>
<accession>A0A1C7LRE9</accession>
<name>A0A1C7LRE9_GRIFR</name>
<feature type="region of interest" description="Disordered" evidence="1">
    <location>
        <begin position="863"/>
        <end position="888"/>
    </location>
</feature>
<evidence type="ECO:0000313" key="3">
    <source>
        <dbReference type="Proteomes" id="UP000092993"/>
    </source>
</evidence>
<feature type="compositionally biased region" description="Acidic residues" evidence="1">
    <location>
        <begin position="60"/>
        <end position="69"/>
    </location>
</feature>
<feature type="region of interest" description="Disordered" evidence="1">
    <location>
        <begin position="671"/>
        <end position="837"/>
    </location>
</feature>
<proteinExistence type="predicted"/>
<reference evidence="2 3" key="1">
    <citation type="submission" date="2016-03" db="EMBL/GenBank/DDBJ databases">
        <title>Whole genome sequencing of Grifola frondosa 9006-11.</title>
        <authorList>
            <person name="Min B."/>
            <person name="Park H."/>
            <person name="Kim J.-G."/>
            <person name="Cho H."/>
            <person name="Oh Y.-L."/>
            <person name="Kong W.-S."/>
            <person name="Choi I.-G."/>
        </authorList>
    </citation>
    <scope>NUCLEOTIDE SEQUENCE [LARGE SCALE GENOMIC DNA]</scope>
    <source>
        <strain evidence="2 3">9006-11</strain>
    </source>
</reference>
<feature type="compositionally biased region" description="Low complexity" evidence="1">
    <location>
        <begin position="439"/>
        <end position="472"/>
    </location>
</feature>
<evidence type="ECO:0000313" key="2">
    <source>
        <dbReference type="EMBL" id="OBZ67263.1"/>
    </source>
</evidence>
<feature type="compositionally biased region" description="Polar residues" evidence="1">
    <location>
        <begin position="369"/>
        <end position="382"/>
    </location>
</feature>
<protein>
    <submittedName>
        <fullName evidence="2">Uncharacterized protein</fullName>
    </submittedName>
</protein>
<dbReference type="EMBL" id="LUGG01000025">
    <property type="protein sequence ID" value="OBZ67263.1"/>
    <property type="molecule type" value="Genomic_DNA"/>
</dbReference>
<comment type="caution">
    <text evidence="2">The sequence shown here is derived from an EMBL/GenBank/DDBJ whole genome shotgun (WGS) entry which is preliminary data.</text>
</comment>
<feature type="compositionally biased region" description="Polar residues" evidence="1">
    <location>
        <begin position="879"/>
        <end position="888"/>
    </location>
</feature>
<feature type="compositionally biased region" description="Polar residues" evidence="1">
    <location>
        <begin position="251"/>
        <end position="274"/>
    </location>
</feature>
<evidence type="ECO:0000256" key="1">
    <source>
        <dbReference type="SAM" id="MobiDB-lite"/>
    </source>
</evidence>
<feature type="compositionally biased region" description="Low complexity" evidence="1">
    <location>
        <begin position="221"/>
        <end position="237"/>
    </location>
</feature>
<feature type="compositionally biased region" description="Polar residues" evidence="1">
    <location>
        <begin position="125"/>
        <end position="134"/>
    </location>
</feature>
<sequence>MSQQRKTSGAKRRGSNPDNAPQTDPPKGKRIQRHQPTHSDPNVQLPHKKEKAFSTKVFCEDDTDEEDRVDEAGLYLTTDDDGRSDAEARDAAWMRFLRSRHSRATLPTNSALPYTRSLPTGLNEAWQTKSTNHVPGSKTDPRNTTTGSDAVEIGTRDEHSSRRLAVASSIYMMSNGGDIEHYRLLDLQQAAIPLHPVEDRASSQATASPSRARSATVSITSTYSASTTSSGASSVTIKPSTSKERKAAVSRGNSELSSIAGNATAMTSSHNRSSSVKKRVASIERKMPSSSDMRASANIRPASSREHDRPAASSRATPAASRPSSRDERSPSVDQSISSSRVAAVTSGTSVKPTATHERRPTYDERRPTSTSHATPNVSAQATPKKYGPVVTKEEPTSLHTTDTSGRPASRSGRRQTVTGRNSESSSSIKEHKSSMIGTSAVSSASTPTPSLVTSQGVRASSTTSSVASCATIKSTSTERQTHTAASGNKPTSSAVTFISSTVSKSASRSSSPSKHNSSSSRQSVVSSSPPSSVRPVSPSPSSVLTYVTIKPTSSKESRRTLTEEQTVSSETPRSSTVLSASTKPTSIYNTSMVTEGHSVTSSRATPAALASKANIKRTSTSEPKSTEAKVKPMPSAHSLSVPPTGPENVTQALPSNRRSAEMKDNLVSSHTVTPTVGHRDNAKPMSAGSCVESSVTITRTSTQERKSATTMEDPVSSSHHIPHVPAPLASSTTPSISKHKSTELKKTSISRNPGLPAVSSASLRPASVASLDSSGATARPALTKERQPSMAKEGSTPSARTPSVVANGGVKWISLNESQPPVPETKEAPTSRPPAVSMAGTQKKAIFASHAPSVVSWTTAKSALTSERGPPVPDKEAGTSSHSPPVTTIGTTPMLRHGATMADLACPPRLPADAEEDLSPPPRYSTMFPDAASGQKFNKDSKKEPEKWQTVPFLLRGVDESCRAVYASKPAMRSTVSLGDTRTPSSLPYARGAPASHSSCPCRDLRRKCISLRLVIDTSRRVWTSYSISHGQESG</sequence>
<feature type="compositionally biased region" description="Low complexity" evidence="1">
    <location>
        <begin position="311"/>
        <end position="323"/>
    </location>
</feature>
<dbReference type="Proteomes" id="UP000092993">
    <property type="component" value="Unassembled WGS sequence"/>
</dbReference>
<dbReference type="AlphaFoldDB" id="A0A1C7LRE9"/>
<feature type="compositionally biased region" description="Basic and acidic residues" evidence="1">
    <location>
        <begin position="554"/>
        <end position="563"/>
    </location>
</feature>
<feature type="compositionally biased region" description="Polar residues" evidence="1">
    <location>
        <begin position="564"/>
        <end position="605"/>
    </location>
</feature>
<feature type="compositionally biased region" description="Polar residues" evidence="1">
    <location>
        <begin position="473"/>
        <end position="499"/>
    </location>
</feature>
<feature type="compositionally biased region" description="Low complexity" evidence="1">
    <location>
        <begin position="500"/>
        <end position="544"/>
    </location>
</feature>
<gene>
    <name evidence="2" type="ORF">A0H81_12765</name>
</gene>
<feature type="compositionally biased region" description="Polar residues" evidence="1">
    <location>
        <begin position="398"/>
        <end position="407"/>
    </location>
</feature>